<dbReference type="OrthoDB" id="9781469at2"/>
<dbReference type="PRINTS" id="PR01036">
    <property type="entry name" value="TCRTETB"/>
</dbReference>
<sequence length="470" mass="48388">MARKWWTLVAVVAGVFMLVLDITIVNVALPDIRDDFHSSLSDLQWVIDAYALALAAGLLTGGSLADLWGRRRLYAAGTAVFTLGSLLCGLATGPLFLALARAGQGIGGAVVWATSLALLSQAFQGRERGLAFGIYGGVLGIAVAVGPVLGGALTSGLSWHWIFWVNVPIGVAVVAITLLKLEESRNPSAARPDWIGFVAFSAGLALLLYGFINASEGWSQPKVWGTLAAAAVLLAGFVLLERRTPHPMLDLTLFRKPTFNGGLVAAFGLNASIYALITYLVLYLQQDLHYSPAQAGLRLLALTGAMFVASTTAGRLSSAVPVRLMISVGFVLIAAGIALMTGVKESSTWTHLLAGMIVSGLGAGMVTVPLASTAVGVVAPAQAGVASGVNATARQVGLATAIAVLGTVFSTRSAHHGFTSGLNLILWIGAAVALVSAVLSAVLIRQKDFVPPPARPAPAGAEAQPEAAGA</sequence>
<dbReference type="InterPro" id="IPR036259">
    <property type="entry name" value="MFS_trans_sf"/>
</dbReference>
<name>A0A1H6DSC5_9ACTN</name>
<dbReference type="Gene3D" id="1.20.1720.10">
    <property type="entry name" value="Multidrug resistance protein D"/>
    <property type="match status" value="1"/>
</dbReference>
<reference evidence="10 11" key="1">
    <citation type="submission" date="2016-10" db="EMBL/GenBank/DDBJ databases">
        <authorList>
            <person name="de Groot N.N."/>
        </authorList>
    </citation>
    <scope>NUCLEOTIDE SEQUENCE [LARGE SCALE GENOMIC DNA]</scope>
    <source>
        <strain evidence="10 11">CGMCC 4.2023</strain>
    </source>
</reference>
<feature type="transmembrane region" description="Helical" evidence="8">
    <location>
        <begin position="391"/>
        <end position="412"/>
    </location>
</feature>
<dbReference type="InterPro" id="IPR004638">
    <property type="entry name" value="EmrB-like"/>
</dbReference>
<keyword evidence="7" id="KW-0046">Antibiotic resistance</keyword>
<accession>A0A1H6DSC5</accession>
<keyword evidence="6 8" id="KW-0472">Membrane</keyword>
<evidence type="ECO:0000256" key="8">
    <source>
        <dbReference type="SAM" id="Phobius"/>
    </source>
</evidence>
<organism evidence="10 11">
    <name type="scientific">Actinacidiphila yanglinensis</name>
    <dbReference type="NCBI Taxonomy" id="310779"/>
    <lineage>
        <taxon>Bacteria</taxon>
        <taxon>Bacillati</taxon>
        <taxon>Actinomycetota</taxon>
        <taxon>Actinomycetes</taxon>
        <taxon>Kitasatosporales</taxon>
        <taxon>Streptomycetaceae</taxon>
        <taxon>Actinacidiphila</taxon>
    </lineage>
</organism>
<evidence type="ECO:0000259" key="9">
    <source>
        <dbReference type="PROSITE" id="PS50850"/>
    </source>
</evidence>
<keyword evidence="2" id="KW-0813">Transport</keyword>
<keyword evidence="5 8" id="KW-1133">Transmembrane helix</keyword>
<dbReference type="EMBL" id="FNVU01000018">
    <property type="protein sequence ID" value="SEG87515.1"/>
    <property type="molecule type" value="Genomic_DNA"/>
</dbReference>
<dbReference type="AlphaFoldDB" id="A0A1H6DSC5"/>
<evidence type="ECO:0000256" key="5">
    <source>
        <dbReference type="ARBA" id="ARBA00022989"/>
    </source>
</evidence>
<feature type="transmembrane region" description="Helical" evidence="8">
    <location>
        <begin position="223"/>
        <end position="240"/>
    </location>
</feature>
<evidence type="ECO:0000256" key="7">
    <source>
        <dbReference type="ARBA" id="ARBA00023251"/>
    </source>
</evidence>
<keyword evidence="4 8" id="KW-0812">Transmembrane</keyword>
<feature type="transmembrane region" description="Helical" evidence="8">
    <location>
        <begin position="161"/>
        <end position="181"/>
    </location>
</feature>
<comment type="subcellular location">
    <subcellularLocation>
        <location evidence="1">Cell membrane</location>
        <topology evidence="1">Multi-pass membrane protein</topology>
    </subcellularLocation>
</comment>
<dbReference type="Pfam" id="PF07690">
    <property type="entry name" value="MFS_1"/>
    <property type="match status" value="1"/>
</dbReference>
<feature type="transmembrane region" description="Helical" evidence="8">
    <location>
        <begin position="49"/>
        <end position="68"/>
    </location>
</feature>
<feature type="domain" description="Major facilitator superfamily (MFS) profile" evidence="9">
    <location>
        <begin position="7"/>
        <end position="448"/>
    </location>
</feature>
<feature type="transmembrane region" description="Helical" evidence="8">
    <location>
        <begin position="352"/>
        <end position="379"/>
    </location>
</feature>
<evidence type="ECO:0000256" key="3">
    <source>
        <dbReference type="ARBA" id="ARBA00022475"/>
    </source>
</evidence>
<dbReference type="GO" id="GO:0022857">
    <property type="term" value="F:transmembrane transporter activity"/>
    <property type="evidence" value="ECO:0007669"/>
    <property type="project" value="InterPro"/>
</dbReference>
<dbReference type="GO" id="GO:0046677">
    <property type="term" value="P:response to antibiotic"/>
    <property type="evidence" value="ECO:0007669"/>
    <property type="project" value="UniProtKB-KW"/>
</dbReference>
<feature type="transmembrane region" description="Helical" evidence="8">
    <location>
        <begin position="193"/>
        <end position="211"/>
    </location>
</feature>
<feature type="transmembrane region" description="Helical" evidence="8">
    <location>
        <begin position="7"/>
        <end position="29"/>
    </location>
</feature>
<feature type="transmembrane region" description="Helical" evidence="8">
    <location>
        <begin position="80"/>
        <end position="100"/>
    </location>
</feature>
<dbReference type="NCBIfam" id="TIGR00711">
    <property type="entry name" value="efflux_EmrB"/>
    <property type="match status" value="1"/>
</dbReference>
<dbReference type="PANTHER" id="PTHR42718:SF49">
    <property type="entry name" value="EXPORT PROTEIN"/>
    <property type="match status" value="1"/>
</dbReference>
<dbReference type="SUPFAM" id="SSF103473">
    <property type="entry name" value="MFS general substrate transporter"/>
    <property type="match status" value="1"/>
</dbReference>
<evidence type="ECO:0000256" key="4">
    <source>
        <dbReference type="ARBA" id="ARBA00022692"/>
    </source>
</evidence>
<dbReference type="InterPro" id="IPR011701">
    <property type="entry name" value="MFS"/>
</dbReference>
<keyword evidence="3" id="KW-1003">Cell membrane</keyword>
<dbReference type="GO" id="GO:0005886">
    <property type="term" value="C:plasma membrane"/>
    <property type="evidence" value="ECO:0007669"/>
    <property type="project" value="UniProtKB-SubCell"/>
</dbReference>
<evidence type="ECO:0000256" key="1">
    <source>
        <dbReference type="ARBA" id="ARBA00004651"/>
    </source>
</evidence>
<keyword evidence="11" id="KW-1185">Reference proteome</keyword>
<dbReference type="PROSITE" id="PS50850">
    <property type="entry name" value="MFS"/>
    <property type="match status" value="1"/>
</dbReference>
<evidence type="ECO:0000313" key="11">
    <source>
        <dbReference type="Proteomes" id="UP000236754"/>
    </source>
</evidence>
<feature type="transmembrane region" description="Helical" evidence="8">
    <location>
        <begin position="106"/>
        <end position="123"/>
    </location>
</feature>
<dbReference type="Proteomes" id="UP000236754">
    <property type="component" value="Unassembled WGS sequence"/>
</dbReference>
<feature type="transmembrane region" description="Helical" evidence="8">
    <location>
        <begin position="261"/>
        <end position="283"/>
    </location>
</feature>
<gene>
    <name evidence="10" type="ORF">SAMN05216223_118110</name>
</gene>
<dbReference type="RefSeq" id="WP_103889377.1">
    <property type="nucleotide sequence ID" value="NZ_FNVU01000018.1"/>
</dbReference>
<feature type="transmembrane region" description="Helical" evidence="8">
    <location>
        <begin position="320"/>
        <end position="340"/>
    </location>
</feature>
<evidence type="ECO:0000256" key="2">
    <source>
        <dbReference type="ARBA" id="ARBA00022448"/>
    </source>
</evidence>
<evidence type="ECO:0000313" key="10">
    <source>
        <dbReference type="EMBL" id="SEG87515.1"/>
    </source>
</evidence>
<feature type="transmembrane region" description="Helical" evidence="8">
    <location>
        <begin position="130"/>
        <end position="149"/>
    </location>
</feature>
<feature type="transmembrane region" description="Helical" evidence="8">
    <location>
        <begin position="424"/>
        <end position="444"/>
    </location>
</feature>
<protein>
    <submittedName>
        <fullName evidence="10">Drug resistance transporter, EmrB/QacA subfamily</fullName>
    </submittedName>
</protein>
<dbReference type="Gene3D" id="1.20.1250.20">
    <property type="entry name" value="MFS general substrate transporter like domains"/>
    <property type="match status" value="1"/>
</dbReference>
<dbReference type="PANTHER" id="PTHR42718">
    <property type="entry name" value="MAJOR FACILITATOR SUPERFAMILY MULTIDRUG TRANSPORTER MFSC"/>
    <property type="match status" value="1"/>
</dbReference>
<evidence type="ECO:0000256" key="6">
    <source>
        <dbReference type="ARBA" id="ARBA00023136"/>
    </source>
</evidence>
<dbReference type="CDD" id="cd17321">
    <property type="entry name" value="MFS_MMR_MDR_like"/>
    <property type="match status" value="1"/>
</dbReference>
<dbReference type="InterPro" id="IPR020846">
    <property type="entry name" value="MFS_dom"/>
</dbReference>
<proteinExistence type="predicted"/>